<evidence type="ECO:0000313" key="1">
    <source>
        <dbReference type="EMBL" id="CAK7924073.1"/>
    </source>
</evidence>
<accession>A0AAV1TSL4</accession>
<dbReference type="CDD" id="cd09272">
    <property type="entry name" value="RNase_HI_RT_Ty1"/>
    <property type="match status" value="1"/>
</dbReference>
<evidence type="ECO:0000313" key="2">
    <source>
        <dbReference type="Proteomes" id="UP001162060"/>
    </source>
</evidence>
<name>A0AAV1TSL4_9STRA</name>
<gene>
    <name evidence="1" type="ORF">PM001_LOCUS9223</name>
</gene>
<protein>
    <recommendedName>
        <fullName evidence="3">Polyprotein</fullName>
    </recommendedName>
</protein>
<evidence type="ECO:0008006" key="3">
    <source>
        <dbReference type="Google" id="ProtNLM"/>
    </source>
</evidence>
<dbReference type="EMBL" id="CAKLBY020000072">
    <property type="protein sequence ID" value="CAK7924073.1"/>
    <property type="molecule type" value="Genomic_DNA"/>
</dbReference>
<comment type="caution">
    <text evidence="1">The sequence shown here is derived from an EMBL/GenBank/DDBJ whole genome shotgun (WGS) entry which is preliminary data.</text>
</comment>
<organism evidence="1 2">
    <name type="scientific">Peronospora matthiolae</name>
    <dbReference type="NCBI Taxonomy" id="2874970"/>
    <lineage>
        <taxon>Eukaryota</taxon>
        <taxon>Sar</taxon>
        <taxon>Stramenopiles</taxon>
        <taxon>Oomycota</taxon>
        <taxon>Peronosporomycetes</taxon>
        <taxon>Peronosporales</taxon>
        <taxon>Peronosporaceae</taxon>
        <taxon>Peronospora</taxon>
    </lineage>
</organism>
<sequence>MEAEFASASYVRRELLGLRESMRKIEFKVGAPMSLFIKNQAAIRKLENEGSMSSVKHVDVRMKFICDYARRDNVKSTFVESLNTKADLLTKLLPAPPITELRKLFNQL</sequence>
<reference evidence="1" key="1">
    <citation type="submission" date="2024-01" db="EMBL/GenBank/DDBJ databases">
        <authorList>
            <person name="Webb A."/>
        </authorList>
    </citation>
    <scope>NUCLEOTIDE SEQUENCE</scope>
    <source>
        <strain evidence="1">Pm1</strain>
    </source>
</reference>
<dbReference type="Proteomes" id="UP001162060">
    <property type="component" value="Unassembled WGS sequence"/>
</dbReference>
<dbReference type="AlphaFoldDB" id="A0AAV1TSL4"/>
<proteinExistence type="predicted"/>